<protein>
    <submittedName>
        <fullName evidence="1">Uncharacterized protein</fullName>
    </submittedName>
</protein>
<evidence type="ECO:0000313" key="2">
    <source>
        <dbReference type="Proteomes" id="UP000322181"/>
    </source>
</evidence>
<sequence length="261" mass="30290">MKTSKIIFLTLLSLNITYVKNATSAEKQERFSLSEVCKAGLSTVYGRDIDIMESQSVSDKISRIKYIRNQDGKSFSYLCRKETLSRLSIFDENLTDARWYGADLADSQIFFSTTNDVLTIKDVNNGEVLKTNIYTKNDFIPMTKKTKEDAGGINNWLNKYGHEKSKEWRVKYIESIQTMNKPVNVYMLRFNTSDKKLLTLPNADKDSTAYDKNILRITKWQDFFCTQELRSYMIENKIDMIHSEISSNKKMQFIATCLLNK</sequence>
<proteinExistence type="predicted"/>
<reference evidence="1 2" key="1">
    <citation type="submission" date="2019-09" db="EMBL/GenBank/DDBJ databases">
        <title>Draft genome sequence of various Type strains from the CCUG.</title>
        <authorList>
            <person name="Pineiro-Iglesias B."/>
            <person name="Tunovic T."/>
            <person name="Unosson C."/>
            <person name="Inganas E."/>
            <person name="Ohlen M."/>
            <person name="Cardew S."/>
            <person name="Jensie-Markopoulos S."/>
            <person name="Salva-Serra F."/>
            <person name="Jaen-Luchoro D."/>
            <person name="Karlsson R."/>
            <person name="Svensson-Stadler L."/>
            <person name="Chun J."/>
            <person name="Moore E."/>
        </authorList>
    </citation>
    <scope>NUCLEOTIDE SEQUENCE [LARGE SCALE GENOMIC DNA]</scope>
    <source>
        <strain evidence="1 2">CCUG 53682T</strain>
    </source>
</reference>
<name>A0A5M9RB95_9GAMM</name>
<organism evidence="1 2">
    <name type="scientific">Morganella psychrotolerans</name>
    <dbReference type="NCBI Taxonomy" id="368603"/>
    <lineage>
        <taxon>Bacteria</taxon>
        <taxon>Pseudomonadati</taxon>
        <taxon>Pseudomonadota</taxon>
        <taxon>Gammaproteobacteria</taxon>
        <taxon>Enterobacterales</taxon>
        <taxon>Morganellaceae</taxon>
        <taxon>Morganella</taxon>
    </lineage>
</organism>
<accession>A0A5M9RB95</accession>
<comment type="caution">
    <text evidence="1">The sequence shown here is derived from an EMBL/GenBank/DDBJ whole genome shotgun (WGS) entry which is preliminary data.</text>
</comment>
<dbReference type="EMBL" id="VXKB01000001">
    <property type="protein sequence ID" value="KAA8716715.1"/>
    <property type="molecule type" value="Genomic_DNA"/>
</dbReference>
<dbReference type="Proteomes" id="UP000322181">
    <property type="component" value="Unassembled WGS sequence"/>
</dbReference>
<dbReference type="RefSeq" id="WP_150384606.1">
    <property type="nucleotide sequence ID" value="NZ_BAAAFS010000001.1"/>
</dbReference>
<evidence type="ECO:0000313" key="1">
    <source>
        <dbReference type="EMBL" id="KAA8716715.1"/>
    </source>
</evidence>
<dbReference type="AlphaFoldDB" id="A0A5M9RB95"/>
<gene>
    <name evidence="1" type="ORF">F4V73_02220</name>
</gene>